<evidence type="ECO:0000313" key="4">
    <source>
        <dbReference type="Proteomes" id="UP000549617"/>
    </source>
</evidence>
<gene>
    <name evidence="3" type="ORF">FHS49_000273</name>
</gene>
<dbReference type="RefSeq" id="WP_184014520.1">
    <property type="nucleotide sequence ID" value="NZ_JACIJC010000001.1"/>
</dbReference>
<dbReference type="AlphaFoldDB" id="A0A7W9AEW9"/>
<dbReference type="EMBL" id="JACIJC010000001">
    <property type="protein sequence ID" value="MBB5684282.1"/>
    <property type="molecule type" value="Genomic_DNA"/>
</dbReference>
<reference evidence="3 4" key="1">
    <citation type="submission" date="2020-08" db="EMBL/GenBank/DDBJ databases">
        <title>Genomic Encyclopedia of Type Strains, Phase IV (KMG-IV): sequencing the most valuable type-strain genomes for metagenomic binning, comparative biology and taxonomic classification.</title>
        <authorList>
            <person name="Goeker M."/>
        </authorList>
    </citation>
    <scope>NUCLEOTIDE SEQUENCE [LARGE SCALE GENOMIC DNA]</scope>
    <source>
        <strain evidence="3 4">DSM 25079</strain>
    </source>
</reference>
<proteinExistence type="predicted"/>
<keyword evidence="2" id="KW-1133">Transmembrane helix</keyword>
<feature type="transmembrane region" description="Helical" evidence="2">
    <location>
        <begin position="12"/>
        <end position="34"/>
    </location>
</feature>
<protein>
    <submittedName>
        <fullName evidence="3">Uncharacterized protein</fullName>
    </submittedName>
</protein>
<evidence type="ECO:0000256" key="1">
    <source>
        <dbReference type="SAM" id="Coils"/>
    </source>
</evidence>
<keyword evidence="2" id="KW-0472">Membrane</keyword>
<feature type="coiled-coil region" evidence="1">
    <location>
        <begin position="48"/>
        <end position="90"/>
    </location>
</feature>
<organism evidence="3 4">
    <name type="scientific">Sphingobium boeckii</name>
    <dbReference type="NCBI Taxonomy" id="1082345"/>
    <lineage>
        <taxon>Bacteria</taxon>
        <taxon>Pseudomonadati</taxon>
        <taxon>Pseudomonadota</taxon>
        <taxon>Alphaproteobacteria</taxon>
        <taxon>Sphingomonadales</taxon>
        <taxon>Sphingomonadaceae</taxon>
        <taxon>Sphingobium</taxon>
    </lineage>
</organism>
<evidence type="ECO:0000256" key="2">
    <source>
        <dbReference type="SAM" id="Phobius"/>
    </source>
</evidence>
<name>A0A7W9AEW9_9SPHN</name>
<dbReference type="Proteomes" id="UP000549617">
    <property type="component" value="Unassembled WGS sequence"/>
</dbReference>
<accession>A0A7W9AEW9</accession>
<evidence type="ECO:0000313" key="3">
    <source>
        <dbReference type="EMBL" id="MBB5684282.1"/>
    </source>
</evidence>
<keyword evidence="1" id="KW-0175">Coiled coil</keyword>
<keyword evidence="4" id="KW-1185">Reference proteome</keyword>
<sequence>MSDPGSPSPGEIGGVFAGLTALLVAFGGGAKWILGWTERRAASRSAKLDAWHAELKDRQEQLDAAEAEYQARIEARLKDLERENRALRMAFHLVGPTLRQIDPHNQQLAQAEALLSAAFPLDPMVPPDMAQIFHAID</sequence>
<comment type="caution">
    <text evidence="3">The sequence shown here is derived from an EMBL/GenBank/DDBJ whole genome shotgun (WGS) entry which is preliminary data.</text>
</comment>
<keyword evidence="2" id="KW-0812">Transmembrane</keyword>